<dbReference type="SUPFAM" id="SSF89796">
    <property type="entry name" value="CoA-transferase family III (CaiB/BaiF)"/>
    <property type="match status" value="1"/>
</dbReference>
<keyword evidence="3" id="KW-1185">Reference proteome</keyword>
<organism evidence="2 3">
    <name type="scientific">Pseudarthrobacter siccitolerans</name>
    <dbReference type="NCBI Taxonomy" id="861266"/>
    <lineage>
        <taxon>Bacteria</taxon>
        <taxon>Bacillati</taxon>
        <taxon>Actinomycetota</taxon>
        <taxon>Actinomycetes</taxon>
        <taxon>Micrococcales</taxon>
        <taxon>Micrococcaceae</taxon>
        <taxon>Pseudarthrobacter</taxon>
    </lineage>
</organism>
<dbReference type="Pfam" id="PF02515">
    <property type="entry name" value="CoA_transf_3"/>
    <property type="match status" value="1"/>
</dbReference>
<reference evidence="3" key="1">
    <citation type="journal article" date="2014" name="Genome Announc.">
        <title>Genome Sequence of Arthrobacter siccitolerans 4J27, a Xeroprotectant-Producing Desiccation-Tolerant Microorganism.</title>
        <authorList>
            <person name="Manzanera M."/>
            <person name="Santa-Cruz-Calvo L."/>
            <person name="Vilchez J.I."/>
            <person name="Garcia-Fontana C."/>
            <person name="Silva-Castro G.A."/>
            <person name="Calvo C."/>
            <person name="Gonzalez-Lopez J."/>
        </authorList>
    </citation>
    <scope>NUCLEOTIDE SEQUENCE [LARGE SCALE GENOMIC DNA]</scope>
    <source>
        <strain evidence="3">4J27</strain>
    </source>
</reference>
<dbReference type="InterPro" id="IPR023606">
    <property type="entry name" value="CoA-Trfase_III_dom_1_sf"/>
</dbReference>
<evidence type="ECO:0000313" key="3">
    <source>
        <dbReference type="Proteomes" id="UP000035722"/>
    </source>
</evidence>
<protein>
    <submittedName>
        <fullName evidence="2">CoA-transferase III family protein</fullName>
    </submittedName>
</protein>
<dbReference type="PANTHER" id="PTHR48207:SF3">
    <property type="entry name" value="SUCCINATE--HYDROXYMETHYLGLUTARATE COA-TRANSFERASE"/>
    <property type="match status" value="1"/>
</dbReference>
<dbReference type="GO" id="GO:0008410">
    <property type="term" value="F:CoA-transferase activity"/>
    <property type="evidence" value="ECO:0007669"/>
    <property type="project" value="TreeGrafter"/>
</dbReference>
<accession>A0A024H2N2</accession>
<evidence type="ECO:0000313" key="2">
    <source>
        <dbReference type="EMBL" id="CCQ46152.1"/>
    </source>
</evidence>
<gene>
    <name evidence="2" type="primary">caiB</name>
    <name evidence="2" type="ORF">ARTSIC4J27_2112</name>
</gene>
<name>A0A024H2N2_9MICC</name>
<dbReference type="InterPro" id="IPR044855">
    <property type="entry name" value="CoA-Trfase_III_dom3_sf"/>
</dbReference>
<dbReference type="STRING" id="861266.ARTSIC4J27_2112"/>
<dbReference type="PANTHER" id="PTHR48207">
    <property type="entry name" value="SUCCINATE--HYDROXYMETHYLGLUTARATE COA-TRANSFERASE"/>
    <property type="match status" value="1"/>
</dbReference>
<dbReference type="Proteomes" id="UP000035722">
    <property type="component" value="Unassembled WGS sequence"/>
</dbReference>
<dbReference type="RefSeq" id="WP_050055085.1">
    <property type="nucleotide sequence ID" value="NZ_CAQI01000042.1"/>
</dbReference>
<dbReference type="Gene3D" id="3.30.1540.10">
    <property type="entry name" value="formyl-coa transferase, domain 3"/>
    <property type="match status" value="1"/>
</dbReference>
<dbReference type="AlphaFoldDB" id="A0A024H2N2"/>
<dbReference type="InterPro" id="IPR050483">
    <property type="entry name" value="CoA-transferase_III_domain"/>
</dbReference>
<keyword evidence="1 2" id="KW-0808">Transferase</keyword>
<dbReference type="OrthoDB" id="9797653at2"/>
<comment type="caution">
    <text evidence="2">The sequence shown here is derived from an EMBL/GenBank/DDBJ whole genome shotgun (WGS) entry which is preliminary data.</text>
</comment>
<evidence type="ECO:0000256" key="1">
    <source>
        <dbReference type="ARBA" id="ARBA00022679"/>
    </source>
</evidence>
<dbReference type="Gene3D" id="3.40.50.10540">
    <property type="entry name" value="Crotonobetainyl-coa:carnitine coa-transferase, domain 1"/>
    <property type="match status" value="1"/>
</dbReference>
<sequence length="390" mass="41415">MGALPLAGITVISLEQAVAAPFATRQLADLGARVIKVERDTGDFARGYDTKVHGMASYFVWLNRSKESIVLDLKSAEGMAVLRKLVSTADVLVQNLAPGAVERLGLGPDEALALNPRLIHASISGYGRGGSYEQKKAYDLLVQCEAGLLSVTGTPDSPAKVGVSIADISAGMYTYSGILTSLLQRATTGRGDVLEVSMLEALGEWMAQPYFYAEYGGAPPARSGAQHASIAPYGPFGAADGTVFFGIQNEREWAKFCTDVLQQPALAQDGRFAGNALRVDNRAALHDAINAVLGALPAAEVLSRLDATGIANAQLRDMHEFAAHPQLAERNRWQDVESPAGPLRSLLPPVSSREADVRMDPVPEIGQHTEKILAELGLHTPGPARPGTIN</sequence>
<proteinExistence type="predicted"/>
<dbReference type="EMBL" id="CAQI01000042">
    <property type="protein sequence ID" value="CCQ46152.1"/>
    <property type="molecule type" value="Genomic_DNA"/>
</dbReference>
<dbReference type="InterPro" id="IPR003673">
    <property type="entry name" value="CoA-Trfase_fam_III"/>
</dbReference>